<sequence length="155" mass="17140">MLLAVAGPSPDSGWILDWLAERTPTLVDEFGSFYAWLEGGHGGATLLLWMPSAWLEEALPQLPRRFKGRIVLGLDGSEGHGVPFGRALDWAAPRYALVLQAGQGLGNCFPGRKEVAEGLWVPWDDPRPPRRLEVPLGAGLAYWEERAYPPWQARP</sequence>
<proteinExistence type="predicted"/>
<dbReference type="EMBL" id="QWKZ01000145">
    <property type="protein sequence ID" value="RIH81671.1"/>
    <property type="molecule type" value="Genomic_DNA"/>
</dbReference>
<name>A0A399EHB9_9DEIN</name>
<evidence type="ECO:0000313" key="2">
    <source>
        <dbReference type="Proteomes" id="UP000265800"/>
    </source>
</evidence>
<accession>A0A399EHB9</accession>
<evidence type="ECO:0000313" key="1">
    <source>
        <dbReference type="EMBL" id="RIH81671.1"/>
    </source>
</evidence>
<dbReference type="AlphaFoldDB" id="A0A399EHB9"/>
<keyword evidence="2" id="KW-1185">Reference proteome</keyword>
<gene>
    <name evidence="1" type="ORF">Mlute_02735</name>
</gene>
<organism evidence="1 2">
    <name type="scientific">Meiothermus luteus</name>
    <dbReference type="NCBI Taxonomy" id="2026184"/>
    <lineage>
        <taxon>Bacteria</taxon>
        <taxon>Thermotogati</taxon>
        <taxon>Deinococcota</taxon>
        <taxon>Deinococci</taxon>
        <taxon>Thermales</taxon>
        <taxon>Thermaceae</taxon>
        <taxon>Meiothermus</taxon>
    </lineage>
</organism>
<comment type="caution">
    <text evidence="1">The sequence shown here is derived from an EMBL/GenBank/DDBJ whole genome shotgun (WGS) entry which is preliminary data.</text>
</comment>
<protein>
    <submittedName>
        <fullName evidence="1">Uncharacterized protein</fullName>
    </submittedName>
</protein>
<reference evidence="1 2" key="1">
    <citation type="submission" date="2018-08" db="EMBL/GenBank/DDBJ databases">
        <title>Meiothermus luteus KCTC 52599 genome sequencing project.</title>
        <authorList>
            <person name="Da Costa M.S."/>
            <person name="Albuquerque L."/>
            <person name="Raposo P."/>
            <person name="Froufe H.J.C."/>
            <person name="Barroso C.S."/>
            <person name="Egas C."/>
        </authorList>
    </citation>
    <scope>NUCLEOTIDE SEQUENCE [LARGE SCALE GENOMIC DNA]</scope>
    <source>
        <strain evidence="1 2">KCTC 52599</strain>
    </source>
</reference>
<dbReference type="Proteomes" id="UP000265800">
    <property type="component" value="Unassembled WGS sequence"/>
</dbReference>